<dbReference type="Pfam" id="PF05239">
    <property type="entry name" value="PRC"/>
    <property type="match status" value="1"/>
</dbReference>
<dbReference type="InterPro" id="IPR011033">
    <property type="entry name" value="PRC_barrel-like_sf"/>
</dbReference>
<evidence type="ECO:0000256" key="2">
    <source>
        <dbReference type="SAM" id="SignalP"/>
    </source>
</evidence>
<feature type="region of interest" description="Disordered" evidence="1">
    <location>
        <begin position="147"/>
        <end position="194"/>
    </location>
</feature>
<dbReference type="EMBL" id="WTVS01000031">
    <property type="protein sequence ID" value="NMF98773.1"/>
    <property type="molecule type" value="Genomic_DNA"/>
</dbReference>
<dbReference type="PANTHER" id="PTHR36505:SF1">
    <property type="entry name" value="BLR1072 PROTEIN"/>
    <property type="match status" value="1"/>
</dbReference>
<accession>A0ABX1NHI1</accession>
<feature type="signal peptide" evidence="2">
    <location>
        <begin position="1"/>
        <end position="26"/>
    </location>
</feature>
<sequence>MRSMTRKSLLAVAIATLGAVPIGAAADSYKEGQTQQQMHSQMGTSGRLQTMTPSQLRGTEVIGTNGEQIGSVKKVVQSRQDKNIHAVISSGGVMGVGDREFTVPLDRMRYEGGKLRLSATADELRSSPAYRDEQYVEVRPMDQPISEFSAFETVPDRAAPRREMRSSERGWDRRSTGGAPDANAFYPETQQFTP</sequence>
<feature type="chain" id="PRO_5045146248" description="PRC-barrel domain-containing protein" evidence="2">
    <location>
        <begin position="27"/>
        <end position="194"/>
    </location>
</feature>
<dbReference type="SUPFAM" id="SSF50346">
    <property type="entry name" value="PRC-barrel domain"/>
    <property type="match status" value="1"/>
</dbReference>
<organism evidence="4 5">
    <name type="scientific">Aromatoleum toluolicum</name>
    <dbReference type="NCBI Taxonomy" id="90060"/>
    <lineage>
        <taxon>Bacteria</taxon>
        <taxon>Pseudomonadati</taxon>
        <taxon>Pseudomonadota</taxon>
        <taxon>Betaproteobacteria</taxon>
        <taxon>Rhodocyclales</taxon>
        <taxon>Rhodocyclaceae</taxon>
        <taxon>Aromatoleum</taxon>
    </lineage>
</organism>
<evidence type="ECO:0000313" key="4">
    <source>
        <dbReference type="EMBL" id="NMF98773.1"/>
    </source>
</evidence>
<keyword evidence="2" id="KW-0732">Signal</keyword>
<feature type="domain" description="PRC-barrel" evidence="3">
    <location>
        <begin position="54"/>
        <end position="123"/>
    </location>
</feature>
<feature type="compositionally biased region" description="Basic and acidic residues" evidence="1">
    <location>
        <begin position="154"/>
        <end position="175"/>
    </location>
</feature>
<dbReference type="InterPro" id="IPR027275">
    <property type="entry name" value="PRC-brl_dom"/>
</dbReference>
<evidence type="ECO:0000259" key="3">
    <source>
        <dbReference type="Pfam" id="PF05239"/>
    </source>
</evidence>
<comment type="caution">
    <text evidence="4">The sequence shown here is derived from an EMBL/GenBank/DDBJ whole genome shotgun (WGS) entry which is preliminary data.</text>
</comment>
<proteinExistence type="predicted"/>
<dbReference type="RefSeq" id="WP_169141467.1">
    <property type="nucleotide sequence ID" value="NZ_WTVS01000031.1"/>
</dbReference>
<dbReference type="Gene3D" id="2.30.30.240">
    <property type="entry name" value="PRC-barrel domain"/>
    <property type="match status" value="1"/>
</dbReference>
<feature type="region of interest" description="Disordered" evidence="1">
    <location>
        <begin position="31"/>
        <end position="52"/>
    </location>
</feature>
<evidence type="ECO:0000256" key="1">
    <source>
        <dbReference type="SAM" id="MobiDB-lite"/>
    </source>
</evidence>
<gene>
    <name evidence="4" type="ORF">GPA27_15420</name>
</gene>
<keyword evidence="5" id="KW-1185">Reference proteome</keyword>
<dbReference type="Proteomes" id="UP000634522">
    <property type="component" value="Unassembled WGS sequence"/>
</dbReference>
<protein>
    <recommendedName>
        <fullName evidence="3">PRC-barrel domain-containing protein</fullName>
    </recommendedName>
</protein>
<dbReference type="PANTHER" id="PTHR36505">
    <property type="entry name" value="BLR1072 PROTEIN"/>
    <property type="match status" value="1"/>
</dbReference>
<reference evidence="4 5" key="1">
    <citation type="submission" date="2019-12" db="EMBL/GenBank/DDBJ databases">
        <title>Comparative genomics gives insights into the taxonomy of the Azoarcus-Aromatoleum group and reveals separate origins of nif in the plant-associated Azoarcus and non-plant-associated Aromatoleum sub-groups.</title>
        <authorList>
            <person name="Lafos M."/>
            <person name="Maluk M."/>
            <person name="Batista M."/>
            <person name="Junghare M."/>
            <person name="Carmona M."/>
            <person name="Faoro H."/>
            <person name="Cruz L.M."/>
            <person name="Battistoni F."/>
            <person name="De Souza E."/>
            <person name="Pedrosa F."/>
            <person name="Chen W.-M."/>
            <person name="Poole P.S."/>
            <person name="Dixon R.A."/>
            <person name="James E.K."/>
        </authorList>
    </citation>
    <scope>NUCLEOTIDE SEQUENCE [LARGE SCALE GENOMIC DNA]</scope>
    <source>
        <strain evidence="4 5">T</strain>
    </source>
</reference>
<name>A0ABX1NHI1_9RHOO</name>
<evidence type="ECO:0000313" key="5">
    <source>
        <dbReference type="Proteomes" id="UP000634522"/>
    </source>
</evidence>